<protein>
    <submittedName>
        <fullName evidence="15">Gasdermin-A</fullName>
    </submittedName>
</protein>
<dbReference type="PANTHER" id="PTHR16399:SF18">
    <property type="entry name" value="GASDERMIN-A"/>
    <property type="match status" value="1"/>
</dbReference>
<evidence type="ECO:0000256" key="1">
    <source>
        <dbReference type="ARBA" id="ARBA00004496"/>
    </source>
</evidence>
<keyword evidence="5" id="KW-1003">Cell membrane</keyword>
<gene>
    <name evidence="15" type="primary">GSDMA</name>
</gene>
<evidence type="ECO:0000256" key="9">
    <source>
        <dbReference type="ARBA" id="ARBA00023136"/>
    </source>
</evidence>
<reference evidence="15" key="1">
    <citation type="submission" date="2025-08" db="UniProtKB">
        <authorList>
            <consortium name="RefSeq"/>
        </authorList>
    </citation>
    <scope>IDENTIFICATION</scope>
    <source>
        <tissue evidence="15">Blood</tissue>
    </source>
</reference>
<comment type="subcellular location">
    <subcellularLocation>
        <location evidence="2">Cell membrane</location>
        <topology evidence="2">Multi-pass membrane protein</topology>
    </subcellularLocation>
    <subcellularLocation>
        <location evidence="1">Cytoplasm</location>
    </subcellularLocation>
</comment>
<evidence type="ECO:0000256" key="4">
    <source>
        <dbReference type="ARBA" id="ARBA00022452"/>
    </source>
</evidence>
<evidence type="ECO:0000259" key="13">
    <source>
        <dbReference type="Pfam" id="PF17708"/>
    </source>
</evidence>
<evidence type="ECO:0000256" key="7">
    <source>
        <dbReference type="ARBA" id="ARBA00022590"/>
    </source>
</evidence>
<evidence type="ECO:0000256" key="11">
    <source>
        <dbReference type="ARBA" id="ARBA00023288"/>
    </source>
</evidence>
<evidence type="ECO:0000313" key="15">
    <source>
        <dbReference type="RefSeq" id="XP_067168045.1"/>
    </source>
</evidence>
<organism evidence="14 15">
    <name type="scientific">Apteryx mantelli</name>
    <name type="common">North Island brown kiwi</name>
    <dbReference type="NCBI Taxonomy" id="2696672"/>
    <lineage>
        <taxon>Eukaryota</taxon>
        <taxon>Metazoa</taxon>
        <taxon>Chordata</taxon>
        <taxon>Craniata</taxon>
        <taxon>Vertebrata</taxon>
        <taxon>Euteleostomi</taxon>
        <taxon>Archelosauria</taxon>
        <taxon>Archosauria</taxon>
        <taxon>Dinosauria</taxon>
        <taxon>Saurischia</taxon>
        <taxon>Theropoda</taxon>
        <taxon>Coelurosauria</taxon>
        <taxon>Aves</taxon>
        <taxon>Palaeognathae</taxon>
        <taxon>Apterygiformes</taxon>
        <taxon>Apterygidae</taxon>
        <taxon>Apteryx</taxon>
    </lineage>
</organism>
<dbReference type="InterPro" id="IPR007677">
    <property type="entry name" value="Gasdermin"/>
</dbReference>
<evidence type="ECO:0000256" key="5">
    <source>
        <dbReference type="ARBA" id="ARBA00022475"/>
    </source>
</evidence>
<keyword evidence="4" id="KW-1134">Transmembrane beta strand</keyword>
<evidence type="ECO:0000256" key="3">
    <source>
        <dbReference type="ARBA" id="ARBA00009279"/>
    </source>
</evidence>
<keyword evidence="14" id="KW-1185">Reference proteome</keyword>
<accession>A0ABM4FSY0</accession>
<keyword evidence="11" id="KW-0449">Lipoprotein</keyword>
<evidence type="ECO:0000256" key="10">
    <source>
        <dbReference type="ARBA" id="ARBA00023139"/>
    </source>
</evidence>
<feature type="domain" description="Gasdermin PUB" evidence="13">
    <location>
        <begin position="274"/>
        <end position="442"/>
    </location>
</feature>
<keyword evidence="9" id="KW-0472">Membrane</keyword>
<dbReference type="Pfam" id="PF17708">
    <property type="entry name" value="Gasdermin_C"/>
    <property type="match status" value="1"/>
</dbReference>
<sequence length="470" mass="53602">MWHKYTSFQFKVLSSCSRMFKKVTQSIAKQMDPKGELIPVYSILDQEHFRPFCLVRRKSKTVFCPTPGYQRTEYSLYDVLLLGEDKTSAESLILSEDVQDSSQVTFTHHVDGRVEGKLHLPVNSANTEVYGSTRWSKEGSIKLEKKYIPVAKLESLKTERKINMNHSFIEQVKKKQQNLYVVHESIQASETTSYEETNKTEGSFMAQLYAKFSTKGTRDCKRSITIPKGCTIAFRTMQLTIEGGSWGIYHFPEDNVGTFVSDGKRCFLDGKLGALEKEVKAKYRIFSRLSVDLRITFLTSIKAVMRNRNLFQELTQKMEAVLDETDNCELKTESPDLKDLLHSLRDSPRDLLLKLAEAINYTLYALDELTEDQLLLLLESLEEKIVSQQLKLVKSILEHDIQNTEGCFSVDASLLSFSQEKEQKLTTVMLEMSGVKIQKNGSAECKQEAFSPLAALYASLYVLDLLSKLD</sequence>
<keyword evidence="10" id="KW-0564">Palmitate</keyword>
<keyword evidence="7" id="KW-1210">Necrosis</keyword>
<dbReference type="InterPro" id="IPR040460">
    <property type="entry name" value="Gasdermin_pore"/>
</dbReference>
<dbReference type="PANTHER" id="PTHR16399">
    <property type="entry name" value="GASDERMIN"/>
    <property type="match status" value="1"/>
</dbReference>
<dbReference type="Proteomes" id="UP001652627">
    <property type="component" value="Chromosome 28"/>
</dbReference>
<evidence type="ECO:0000256" key="2">
    <source>
        <dbReference type="ARBA" id="ARBA00004651"/>
    </source>
</evidence>
<name>A0ABM4FSY0_9AVES</name>
<evidence type="ECO:0000256" key="6">
    <source>
        <dbReference type="ARBA" id="ARBA00022490"/>
    </source>
</evidence>
<comment type="similarity">
    <text evidence="3">Belongs to the gasdermin family.</text>
</comment>
<dbReference type="RefSeq" id="XP_067168045.1">
    <property type="nucleotide sequence ID" value="XM_067311944.1"/>
</dbReference>
<dbReference type="InterPro" id="IPR041263">
    <property type="entry name" value="Gasdermin_PUB"/>
</dbReference>
<evidence type="ECO:0000259" key="12">
    <source>
        <dbReference type="Pfam" id="PF04598"/>
    </source>
</evidence>
<keyword evidence="8" id="KW-0812">Transmembrane</keyword>
<dbReference type="Pfam" id="PF04598">
    <property type="entry name" value="Gasdermin"/>
    <property type="match status" value="1"/>
</dbReference>
<keyword evidence="6" id="KW-0963">Cytoplasm</keyword>
<evidence type="ECO:0000313" key="14">
    <source>
        <dbReference type="Proteomes" id="UP001652627"/>
    </source>
</evidence>
<proteinExistence type="inferred from homology"/>
<feature type="domain" description="Gasdermin pore forming" evidence="12">
    <location>
        <begin position="19"/>
        <end position="259"/>
    </location>
</feature>
<dbReference type="GeneID" id="106486184"/>
<evidence type="ECO:0000256" key="8">
    <source>
        <dbReference type="ARBA" id="ARBA00022692"/>
    </source>
</evidence>